<evidence type="ECO:0000313" key="2">
    <source>
        <dbReference type="Proteomes" id="UP001165384"/>
    </source>
</evidence>
<comment type="caution">
    <text evidence="1">The sequence shown here is derived from an EMBL/GenBank/DDBJ whole genome shotgun (WGS) entry which is preliminary data.</text>
</comment>
<gene>
    <name evidence="1" type="ORF">LZ012_04630</name>
</gene>
<sequence length="465" mass="53133">MSKNVLFCYSRLPSFTNAVRDYVQAFGDYSVHRIHYYDMDSGPLDFDLEPFDCIIFNYCFWARCLSVSPDFRERVADFSGLKIAILQDEYEYFLWHEKTLIALGIDTIVTCVPEAHWRDVFRDDAFRRVTFFNALTGYVPDSLLSLSNSAKPLVERGWILGYRSRPVPFAYGRLTQEKLLIGQRMRQICAERSIPANIDVTEESRIYGAAWPEFVGNCRAVLGTESGSNVFDFDGSTKPAIEAFLKEHPDADFESVHECFLQGRDETIHMNQISPRIFEAIALRAGLVLFEGNYSGVVRPWEHFIPLKKDFSNVDEVFSALEDLPSLEAMIQRAYDDVIASGKYHFRTFIGMLDAHVENAKLPGKGYEPCYGLIAWRVSADAALKVISGQRIQTPTSKPLRHFDLIPDPVVSVRINWGALHRALMRRYETVLYSPMGRKCNAYLQGNALVYATVRKCVRLLTGRW</sequence>
<protein>
    <recommendedName>
        <fullName evidence="3">Glycosyltransferase family 1 protein</fullName>
    </recommendedName>
</protein>
<dbReference type="EMBL" id="JAKLTN010000001">
    <property type="protein sequence ID" value="MCG2576275.1"/>
    <property type="molecule type" value="Genomic_DNA"/>
</dbReference>
<dbReference type="RefSeq" id="WP_275708018.1">
    <property type="nucleotide sequence ID" value="NZ_JAKLTN010000001.1"/>
</dbReference>
<name>A0ABS9JZD8_9RHOO</name>
<evidence type="ECO:0000313" key="1">
    <source>
        <dbReference type="EMBL" id="MCG2576275.1"/>
    </source>
</evidence>
<organism evidence="1 2">
    <name type="scientific">Dechloromonas hankyongensis</name>
    <dbReference type="NCBI Taxonomy" id="2908002"/>
    <lineage>
        <taxon>Bacteria</taxon>
        <taxon>Pseudomonadati</taxon>
        <taxon>Pseudomonadota</taxon>
        <taxon>Betaproteobacteria</taxon>
        <taxon>Rhodocyclales</taxon>
        <taxon>Azonexaceae</taxon>
        <taxon>Dechloromonas</taxon>
    </lineage>
</organism>
<evidence type="ECO:0008006" key="3">
    <source>
        <dbReference type="Google" id="ProtNLM"/>
    </source>
</evidence>
<dbReference type="Proteomes" id="UP001165384">
    <property type="component" value="Unassembled WGS sequence"/>
</dbReference>
<reference evidence="1" key="1">
    <citation type="submission" date="2022-01" db="EMBL/GenBank/DDBJ databases">
        <authorList>
            <person name="Jo J.-H."/>
            <person name="Im W.-T."/>
        </authorList>
    </citation>
    <scope>NUCLEOTIDE SEQUENCE</scope>
    <source>
        <strain evidence="1">XY25</strain>
    </source>
</reference>
<proteinExistence type="predicted"/>
<keyword evidence="2" id="KW-1185">Reference proteome</keyword>
<accession>A0ABS9JZD8</accession>